<organism evidence="8 9">
    <name type="scientific">Terrilactibacillus laevilacticus</name>
    <dbReference type="NCBI Taxonomy" id="1380157"/>
    <lineage>
        <taxon>Bacteria</taxon>
        <taxon>Bacillati</taxon>
        <taxon>Bacillota</taxon>
        <taxon>Bacilli</taxon>
        <taxon>Bacillales</taxon>
        <taxon>Bacillaceae</taxon>
        <taxon>Terrilactibacillus</taxon>
    </lineage>
</organism>
<dbReference type="PROSITE" id="PS51128">
    <property type="entry name" value="ZF_DKSA_2"/>
    <property type="match status" value="1"/>
</dbReference>
<proteinExistence type="predicted"/>
<gene>
    <name evidence="8" type="ORF">ACFSTF_11590</name>
</gene>
<reference evidence="9" key="1">
    <citation type="journal article" date="2019" name="Int. J. Syst. Evol. Microbiol.">
        <title>The Global Catalogue of Microorganisms (GCM) 10K type strain sequencing project: providing services to taxonomists for standard genome sequencing and annotation.</title>
        <authorList>
            <consortium name="The Broad Institute Genomics Platform"/>
            <consortium name="The Broad Institute Genome Sequencing Center for Infectious Disease"/>
            <person name="Wu L."/>
            <person name="Ma J."/>
        </authorList>
    </citation>
    <scope>NUCLEOTIDE SEQUENCE [LARGE SCALE GENOMIC DNA]</scope>
    <source>
        <strain evidence="9">TISTR 2241</strain>
    </source>
</reference>
<feature type="coiled-coil region" evidence="5">
    <location>
        <begin position="1"/>
        <end position="35"/>
    </location>
</feature>
<keyword evidence="1" id="KW-0479">Metal-binding</keyword>
<feature type="zinc finger region" description="dksA C4-type" evidence="4">
    <location>
        <begin position="88"/>
        <end position="112"/>
    </location>
</feature>
<feature type="region of interest" description="Disordered" evidence="6">
    <location>
        <begin position="134"/>
        <end position="184"/>
    </location>
</feature>
<dbReference type="Pfam" id="PF01258">
    <property type="entry name" value="zf-dskA_traR"/>
    <property type="match status" value="1"/>
</dbReference>
<sequence>MSLSKDQIDELQQDLINMKNDLKNSIEELDSVKDDTGELTSIDNHLADSTIGMVDREMQIAQNMDRREQLKEINDALKRIDDGTYGTCIETGQPIPFERLKAIPYTKRLVEEEEKVNQLTPIEEQLNAKPQGHFEKPIGEVEDSRSVTFEETESHNEIERPKQIDKPIDGDVNDNHKLTKKNSL</sequence>
<evidence type="ECO:0000256" key="6">
    <source>
        <dbReference type="SAM" id="MobiDB-lite"/>
    </source>
</evidence>
<comment type="caution">
    <text evidence="8">The sequence shown here is derived from an EMBL/GenBank/DDBJ whole genome shotgun (WGS) entry which is preliminary data.</text>
</comment>
<protein>
    <submittedName>
        <fullName evidence="8">TraR/DksA C4-type zinc finger protein</fullName>
    </submittedName>
</protein>
<dbReference type="SUPFAM" id="SSF109635">
    <property type="entry name" value="DnaK suppressor protein DksA, alpha-hairpin domain"/>
    <property type="match status" value="1"/>
</dbReference>
<evidence type="ECO:0000256" key="1">
    <source>
        <dbReference type="ARBA" id="ARBA00022723"/>
    </source>
</evidence>
<dbReference type="PANTHER" id="PTHR33823">
    <property type="entry name" value="RNA POLYMERASE-BINDING TRANSCRIPTION FACTOR DKSA-RELATED"/>
    <property type="match status" value="1"/>
</dbReference>
<keyword evidence="9" id="KW-1185">Reference proteome</keyword>
<evidence type="ECO:0000313" key="9">
    <source>
        <dbReference type="Proteomes" id="UP001597458"/>
    </source>
</evidence>
<dbReference type="InterPro" id="IPR000962">
    <property type="entry name" value="Znf_DskA_TraR"/>
</dbReference>
<evidence type="ECO:0000313" key="8">
    <source>
        <dbReference type="EMBL" id="MFD2617950.1"/>
    </source>
</evidence>
<dbReference type="InterPro" id="IPR037187">
    <property type="entry name" value="DnaK_N"/>
</dbReference>
<evidence type="ECO:0000256" key="5">
    <source>
        <dbReference type="SAM" id="Coils"/>
    </source>
</evidence>
<dbReference type="SUPFAM" id="SSF57716">
    <property type="entry name" value="Glucocorticoid receptor-like (DNA-binding domain)"/>
    <property type="match status" value="1"/>
</dbReference>
<feature type="domain" description="Zinc finger DksA/TraR C4-type" evidence="7">
    <location>
        <begin position="83"/>
        <end position="108"/>
    </location>
</feature>
<evidence type="ECO:0000256" key="3">
    <source>
        <dbReference type="ARBA" id="ARBA00022833"/>
    </source>
</evidence>
<feature type="compositionally biased region" description="Basic and acidic residues" evidence="6">
    <location>
        <begin position="134"/>
        <end position="145"/>
    </location>
</feature>
<keyword evidence="2" id="KW-0863">Zinc-finger</keyword>
<dbReference type="Proteomes" id="UP001597458">
    <property type="component" value="Unassembled WGS sequence"/>
</dbReference>
<dbReference type="RefSeq" id="WP_141190427.1">
    <property type="nucleotide sequence ID" value="NZ_JBHUMR010000014.1"/>
</dbReference>
<keyword evidence="3" id="KW-0862">Zinc</keyword>
<name>A0ABW5PSQ3_9BACI</name>
<dbReference type="PANTHER" id="PTHR33823:SF4">
    <property type="entry name" value="GENERAL STRESS PROTEIN 16O"/>
    <property type="match status" value="1"/>
</dbReference>
<dbReference type="EMBL" id="JBHUMR010000014">
    <property type="protein sequence ID" value="MFD2617950.1"/>
    <property type="molecule type" value="Genomic_DNA"/>
</dbReference>
<evidence type="ECO:0000259" key="7">
    <source>
        <dbReference type="Pfam" id="PF01258"/>
    </source>
</evidence>
<evidence type="ECO:0000256" key="2">
    <source>
        <dbReference type="ARBA" id="ARBA00022771"/>
    </source>
</evidence>
<feature type="compositionally biased region" description="Basic and acidic residues" evidence="6">
    <location>
        <begin position="152"/>
        <end position="177"/>
    </location>
</feature>
<keyword evidence="5" id="KW-0175">Coiled coil</keyword>
<dbReference type="Gene3D" id="1.20.120.910">
    <property type="entry name" value="DksA, coiled-coil domain"/>
    <property type="match status" value="1"/>
</dbReference>
<accession>A0ABW5PSQ3</accession>
<evidence type="ECO:0000256" key="4">
    <source>
        <dbReference type="PROSITE-ProRule" id="PRU00510"/>
    </source>
</evidence>